<dbReference type="Proteomes" id="UP000093000">
    <property type="component" value="Unassembled WGS sequence"/>
</dbReference>
<comment type="caution">
    <text evidence="1">The sequence shown here is derived from an EMBL/GenBank/DDBJ whole genome shotgun (WGS) entry which is preliminary data.</text>
</comment>
<reference evidence="1 2" key="1">
    <citation type="submission" date="2016-03" db="EMBL/GenBank/DDBJ databases">
        <title>Choanephora cucurbitarum.</title>
        <authorList>
            <person name="Min B."/>
            <person name="Park H."/>
            <person name="Park J.-H."/>
            <person name="Shin H.-D."/>
            <person name="Choi I.-G."/>
        </authorList>
    </citation>
    <scope>NUCLEOTIDE SEQUENCE [LARGE SCALE GENOMIC DNA]</scope>
    <source>
        <strain evidence="1 2">KUS-F28377</strain>
    </source>
</reference>
<proteinExistence type="predicted"/>
<keyword evidence="2" id="KW-1185">Reference proteome</keyword>
<name>A0A1C7NB11_9FUNG</name>
<sequence length="64" mass="7709">MTEAPQKRWDESQLAIELCDDYLMPSNKLKYLYHTSPYTKYKKPKSQQNKLTFTLKRLKDIIVK</sequence>
<evidence type="ECO:0000313" key="1">
    <source>
        <dbReference type="EMBL" id="OBZ86158.1"/>
    </source>
</evidence>
<dbReference type="AlphaFoldDB" id="A0A1C7NB11"/>
<dbReference type="EMBL" id="LUGH01000323">
    <property type="protein sequence ID" value="OBZ86158.1"/>
    <property type="molecule type" value="Genomic_DNA"/>
</dbReference>
<gene>
    <name evidence="1" type="ORF">A0J61_05791</name>
</gene>
<evidence type="ECO:0000313" key="2">
    <source>
        <dbReference type="Proteomes" id="UP000093000"/>
    </source>
</evidence>
<protein>
    <submittedName>
        <fullName evidence="1">Uncharacterized protein</fullName>
    </submittedName>
</protein>
<accession>A0A1C7NB11</accession>
<organism evidence="1 2">
    <name type="scientific">Choanephora cucurbitarum</name>
    <dbReference type="NCBI Taxonomy" id="101091"/>
    <lineage>
        <taxon>Eukaryota</taxon>
        <taxon>Fungi</taxon>
        <taxon>Fungi incertae sedis</taxon>
        <taxon>Mucoromycota</taxon>
        <taxon>Mucoromycotina</taxon>
        <taxon>Mucoromycetes</taxon>
        <taxon>Mucorales</taxon>
        <taxon>Mucorineae</taxon>
        <taxon>Choanephoraceae</taxon>
        <taxon>Choanephoroideae</taxon>
        <taxon>Choanephora</taxon>
    </lineage>
</organism>
<dbReference type="InParanoid" id="A0A1C7NB11"/>